<name>I5B3T7_9BACT</name>
<dbReference type="HOGENOM" id="CLU_2787101_0_0_7"/>
<dbReference type="AlphaFoldDB" id="I5B3T7"/>
<reference evidence="1 2" key="2">
    <citation type="submission" date="2012-02" db="EMBL/GenBank/DDBJ databases">
        <title>Improved High-Quality Draft sequence of Desulfobacter postgatei 2ac9.</title>
        <authorList>
            <consortium name="US DOE Joint Genome Institute"/>
            <person name="Lucas S."/>
            <person name="Han J."/>
            <person name="Lapidus A."/>
            <person name="Cheng J.-F."/>
            <person name="Goodwin L."/>
            <person name="Pitluck S."/>
            <person name="Peters L."/>
            <person name="Ovchinnikova G."/>
            <person name="Held B."/>
            <person name="Detter J.C."/>
            <person name="Han C."/>
            <person name="Tapia R."/>
            <person name="Land M."/>
            <person name="Hauser L."/>
            <person name="Kyrpides N."/>
            <person name="Ivanova N."/>
            <person name="Pagani I."/>
            <person name="Orellana R."/>
            <person name="Lovley D."/>
            <person name="Woyke T."/>
        </authorList>
    </citation>
    <scope>NUCLEOTIDE SEQUENCE [LARGE SCALE GENOMIC DNA]</scope>
    <source>
        <strain evidence="1 2">2ac9</strain>
    </source>
</reference>
<organism evidence="1 2">
    <name type="scientific">Desulfobacter postgatei 2ac9</name>
    <dbReference type="NCBI Taxonomy" id="879212"/>
    <lineage>
        <taxon>Bacteria</taxon>
        <taxon>Pseudomonadati</taxon>
        <taxon>Thermodesulfobacteriota</taxon>
        <taxon>Desulfobacteria</taxon>
        <taxon>Desulfobacterales</taxon>
        <taxon>Desulfobacteraceae</taxon>
        <taxon>Desulfobacter</taxon>
    </lineage>
</organism>
<accession>I5B3T7</accession>
<evidence type="ECO:0000313" key="1">
    <source>
        <dbReference type="EMBL" id="EIM64150.1"/>
    </source>
</evidence>
<sequence length="68" mass="7648">MPYKIIYNTGVSFISNAKTLVEAKKQASEHAGYGFGSIWILEGEDNDSSSDPVALKFEHDTEWIEPER</sequence>
<reference evidence="1 2" key="1">
    <citation type="submission" date="2011-09" db="EMBL/GenBank/DDBJ databases">
        <authorList>
            <consortium name="US DOE Joint Genome Institute (JGI-PGF)"/>
            <person name="Lucas S."/>
            <person name="Han J."/>
            <person name="Lapidus A."/>
            <person name="Cheng J.-F."/>
            <person name="Goodwin L."/>
            <person name="Pitluck S."/>
            <person name="Peters L."/>
            <person name="Land M.L."/>
            <person name="Hauser L."/>
            <person name="Orellana R."/>
            <person name="Lovley D."/>
            <person name="Woyke T.J."/>
        </authorList>
    </citation>
    <scope>NUCLEOTIDE SEQUENCE [LARGE SCALE GENOMIC DNA]</scope>
    <source>
        <strain evidence="1 2">2ac9</strain>
    </source>
</reference>
<dbReference type="Proteomes" id="UP000005778">
    <property type="component" value="Chromosome"/>
</dbReference>
<gene>
    <name evidence="1" type="ORF">DespoDRAFT_02276</name>
</gene>
<evidence type="ECO:0000313" key="2">
    <source>
        <dbReference type="Proteomes" id="UP000005778"/>
    </source>
</evidence>
<dbReference type="EMBL" id="CM001488">
    <property type="protein sequence ID" value="EIM64150.1"/>
    <property type="molecule type" value="Genomic_DNA"/>
</dbReference>
<protein>
    <submittedName>
        <fullName evidence="1">Uncharacterized protein</fullName>
    </submittedName>
</protein>
<dbReference type="OrthoDB" id="5421659at2"/>
<keyword evidence="2" id="KW-1185">Reference proteome</keyword>
<proteinExistence type="predicted"/>